<dbReference type="InterPro" id="IPR037898">
    <property type="entry name" value="NudC_fam"/>
</dbReference>
<dbReference type="SUPFAM" id="SSF49764">
    <property type="entry name" value="HSP20-like chaperones"/>
    <property type="match status" value="1"/>
</dbReference>
<evidence type="ECO:0000256" key="12">
    <source>
        <dbReference type="ARBA" id="ARBA00062594"/>
    </source>
</evidence>
<evidence type="ECO:0000256" key="14">
    <source>
        <dbReference type="SAM" id="MobiDB-lite"/>
    </source>
</evidence>
<dbReference type="PANTHER" id="PTHR12356:SF18">
    <property type="entry name" value="NUDC DOMAIN-CONTAINING PROTEIN 2"/>
    <property type="match status" value="1"/>
</dbReference>
<dbReference type="Proteomes" id="UP000233100">
    <property type="component" value="Chromosome 6"/>
</dbReference>
<sequence>MSAPFEERSGVVPCGTPWGQWYQTLEEVFIEVQVPPGTRAQDIQCGLQSRHVALSVGGREILKNSNFFVCVFFLEDRKMVRIVLTKTKRDAANCWTSLLESEYAADPWVQDQMQRKLTLERFQKENPGFDFSGAEISGNYTKGGPDFSNLEK</sequence>
<gene>
    <name evidence="16" type="primary">NUDCD2</name>
</gene>
<evidence type="ECO:0000256" key="1">
    <source>
        <dbReference type="ARBA" id="ARBA00004300"/>
    </source>
</evidence>
<protein>
    <recommendedName>
        <fullName evidence="13">NudC domain-containing protein 2</fullName>
    </recommendedName>
</protein>
<keyword evidence="17" id="KW-1185">Reference proteome</keyword>
<dbReference type="PANTHER" id="PTHR12356">
    <property type="entry name" value="NUCLEAR MOVEMENT PROTEIN NUDC"/>
    <property type="match status" value="1"/>
</dbReference>
<comment type="subunit">
    <text evidence="12">Interacts with LIS1.</text>
</comment>
<evidence type="ECO:0000259" key="15">
    <source>
        <dbReference type="PROSITE" id="PS51203"/>
    </source>
</evidence>
<evidence type="ECO:0000256" key="9">
    <source>
        <dbReference type="ARBA" id="ARBA00023212"/>
    </source>
</evidence>
<dbReference type="GO" id="GO:0006457">
    <property type="term" value="P:protein folding"/>
    <property type="evidence" value="ECO:0007669"/>
    <property type="project" value="TreeGrafter"/>
</dbReference>
<evidence type="ECO:0000256" key="13">
    <source>
        <dbReference type="ARBA" id="ARBA00073508"/>
    </source>
</evidence>
<feature type="domain" description="CS" evidence="15">
    <location>
        <begin position="14"/>
        <end position="99"/>
    </location>
</feature>
<dbReference type="Gene3D" id="2.60.40.790">
    <property type="match status" value="1"/>
</dbReference>
<evidence type="ECO:0000313" key="16">
    <source>
        <dbReference type="Ensembl" id="ENSMFAP00000061750.1"/>
    </source>
</evidence>
<keyword evidence="5" id="KW-0963">Cytoplasm</keyword>
<dbReference type="GO" id="GO:0051082">
    <property type="term" value="F:unfolded protein binding"/>
    <property type="evidence" value="ECO:0007669"/>
    <property type="project" value="TreeGrafter"/>
</dbReference>
<dbReference type="Ensembl" id="ENSMFAT00000097000.1">
    <property type="protein sequence ID" value="ENSMFAP00000061750.1"/>
    <property type="gene ID" value="ENSMFAG00000052748.1"/>
</dbReference>
<feature type="region of interest" description="Disordered" evidence="14">
    <location>
        <begin position="129"/>
        <end position="152"/>
    </location>
</feature>
<dbReference type="Gene3D" id="1.20.5.740">
    <property type="entry name" value="Single helix bin"/>
    <property type="match status" value="1"/>
</dbReference>
<evidence type="ECO:0000256" key="2">
    <source>
        <dbReference type="ARBA" id="ARBA00004629"/>
    </source>
</evidence>
<dbReference type="GO" id="GO:0005813">
    <property type="term" value="C:centrosome"/>
    <property type="evidence" value="ECO:0007669"/>
    <property type="project" value="UniProtKB-SubCell"/>
</dbReference>
<dbReference type="InterPro" id="IPR007052">
    <property type="entry name" value="CS_dom"/>
</dbReference>
<evidence type="ECO:0000256" key="10">
    <source>
        <dbReference type="ARBA" id="ARBA00023328"/>
    </source>
</evidence>
<evidence type="ECO:0000256" key="7">
    <source>
        <dbReference type="ARBA" id="ARBA00022838"/>
    </source>
</evidence>
<evidence type="ECO:0000256" key="11">
    <source>
        <dbReference type="ARBA" id="ARBA00060323"/>
    </source>
</evidence>
<comment type="function">
    <text evidence="11">May regulate the LIS1/dynein pathway by stabilizing LIS1 with Hsp90 chaperone.</text>
</comment>
<keyword evidence="7" id="KW-0995">Kinetochore</keyword>
<dbReference type="GeneTree" id="ENSGT00390000001644"/>
<dbReference type="GO" id="GO:0000922">
    <property type="term" value="C:spindle pole"/>
    <property type="evidence" value="ECO:0007669"/>
    <property type="project" value="UniProtKB-SubCell"/>
</dbReference>
<dbReference type="GO" id="GO:0005737">
    <property type="term" value="C:cytoplasm"/>
    <property type="evidence" value="ECO:0007669"/>
    <property type="project" value="TreeGrafter"/>
</dbReference>
<reference evidence="16" key="2">
    <citation type="submission" date="2025-08" db="UniProtKB">
        <authorList>
            <consortium name="Ensembl"/>
        </authorList>
    </citation>
    <scope>IDENTIFICATION</scope>
</reference>
<keyword evidence="4" id="KW-0158">Chromosome</keyword>
<evidence type="ECO:0000256" key="4">
    <source>
        <dbReference type="ARBA" id="ARBA00022454"/>
    </source>
</evidence>
<dbReference type="GO" id="GO:0000776">
    <property type="term" value="C:kinetochore"/>
    <property type="evidence" value="ECO:0007669"/>
    <property type="project" value="UniProtKB-KW"/>
</dbReference>
<evidence type="ECO:0000256" key="6">
    <source>
        <dbReference type="ARBA" id="ARBA00022553"/>
    </source>
</evidence>
<keyword evidence="10" id="KW-0137">Centromere</keyword>
<proteinExistence type="predicted"/>
<dbReference type="FunFam" id="1.20.5.740:FF:000001">
    <property type="entry name" value="nudC domain-containing protein 2"/>
    <property type="match status" value="1"/>
</dbReference>
<reference evidence="16 17" key="1">
    <citation type="submission" date="2013-03" db="EMBL/GenBank/DDBJ databases">
        <authorList>
            <person name="Warren W."/>
            <person name="Wilson R.K."/>
        </authorList>
    </citation>
    <scope>NUCLEOTIDE SEQUENCE</scope>
</reference>
<dbReference type="AlphaFoldDB" id="A0A7N9D6N5"/>
<accession>A0A7N9D6N5</accession>
<reference evidence="16" key="3">
    <citation type="submission" date="2025-09" db="UniProtKB">
        <authorList>
            <consortium name="Ensembl"/>
        </authorList>
    </citation>
    <scope>IDENTIFICATION</scope>
</reference>
<dbReference type="PROSITE" id="PS51203">
    <property type="entry name" value="CS"/>
    <property type="match status" value="1"/>
</dbReference>
<evidence type="ECO:0000313" key="17">
    <source>
        <dbReference type="Proteomes" id="UP000233100"/>
    </source>
</evidence>
<organism evidence="16 17">
    <name type="scientific">Macaca fascicularis</name>
    <name type="common">Crab-eating macaque</name>
    <name type="synonym">Cynomolgus monkey</name>
    <dbReference type="NCBI Taxonomy" id="9541"/>
    <lineage>
        <taxon>Eukaryota</taxon>
        <taxon>Metazoa</taxon>
        <taxon>Chordata</taxon>
        <taxon>Craniata</taxon>
        <taxon>Vertebrata</taxon>
        <taxon>Euteleostomi</taxon>
        <taxon>Mammalia</taxon>
        <taxon>Eutheria</taxon>
        <taxon>Euarchontoglires</taxon>
        <taxon>Primates</taxon>
        <taxon>Haplorrhini</taxon>
        <taxon>Catarrhini</taxon>
        <taxon>Cercopithecidae</taxon>
        <taxon>Cercopithecinae</taxon>
        <taxon>Macaca</taxon>
    </lineage>
</organism>
<dbReference type="FunFam" id="2.60.40.790:FF:000021">
    <property type="entry name" value="nudC domain-containing protein 2"/>
    <property type="match status" value="1"/>
</dbReference>
<dbReference type="Pfam" id="PF04969">
    <property type="entry name" value="CS"/>
    <property type="match status" value="1"/>
</dbReference>
<keyword evidence="6" id="KW-0597">Phosphoprotein</keyword>
<keyword evidence="9" id="KW-0206">Cytoskeleton</keyword>
<evidence type="ECO:0000256" key="5">
    <source>
        <dbReference type="ARBA" id="ARBA00022490"/>
    </source>
</evidence>
<evidence type="ECO:0000256" key="8">
    <source>
        <dbReference type="ARBA" id="ARBA00022990"/>
    </source>
</evidence>
<evidence type="ECO:0000256" key="3">
    <source>
        <dbReference type="ARBA" id="ARBA00004647"/>
    </source>
</evidence>
<name>A0A7N9D6N5_MACFA</name>
<comment type="subcellular location">
    <subcellularLocation>
        <location evidence="2">Chromosome</location>
        <location evidence="2">Centromere</location>
        <location evidence="2">Kinetochore</location>
    </subcellularLocation>
    <subcellularLocation>
        <location evidence="1">Cytoplasm</location>
        <location evidence="1">Cytoskeleton</location>
        <location evidence="1">Microtubule organizing center</location>
        <location evidence="1">Centrosome</location>
    </subcellularLocation>
    <subcellularLocation>
        <location evidence="3">Cytoplasm</location>
        <location evidence="3">Cytoskeleton</location>
        <location evidence="3">Spindle pole</location>
    </subcellularLocation>
</comment>
<dbReference type="InterPro" id="IPR008978">
    <property type="entry name" value="HSP20-like_chaperone"/>
</dbReference>
<keyword evidence="8" id="KW-0007">Acetylation</keyword>